<evidence type="ECO:0000313" key="2">
    <source>
        <dbReference type="Proteomes" id="UP000006729"/>
    </source>
</evidence>
<evidence type="ECO:0000313" key="1">
    <source>
        <dbReference type="EMBL" id="KAI9378845.1"/>
    </source>
</evidence>
<keyword evidence="2" id="KW-1185">Reference proteome</keyword>
<comment type="caution">
    <text evidence="1">The sequence shown here is derived from an EMBL/GenBank/DDBJ whole genome shotgun (WGS) entry which is preliminary data.</text>
</comment>
<proteinExistence type="predicted"/>
<organism evidence="1 2">
    <name type="scientific">Populus trichocarpa</name>
    <name type="common">Western balsam poplar</name>
    <name type="synonym">Populus balsamifera subsp. trichocarpa</name>
    <dbReference type="NCBI Taxonomy" id="3694"/>
    <lineage>
        <taxon>Eukaryota</taxon>
        <taxon>Viridiplantae</taxon>
        <taxon>Streptophyta</taxon>
        <taxon>Embryophyta</taxon>
        <taxon>Tracheophyta</taxon>
        <taxon>Spermatophyta</taxon>
        <taxon>Magnoliopsida</taxon>
        <taxon>eudicotyledons</taxon>
        <taxon>Gunneridae</taxon>
        <taxon>Pentapetalae</taxon>
        <taxon>rosids</taxon>
        <taxon>fabids</taxon>
        <taxon>Malpighiales</taxon>
        <taxon>Salicaceae</taxon>
        <taxon>Saliceae</taxon>
        <taxon>Populus</taxon>
    </lineage>
</organism>
<name>A0ACC0RNI8_POPTR</name>
<dbReference type="Proteomes" id="UP000006729">
    <property type="component" value="Chromosome 18"/>
</dbReference>
<dbReference type="EMBL" id="CM009307">
    <property type="protein sequence ID" value="KAI9378845.1"/>
    <property type="molecule type" value="Genomic_DNA"/>
</dbReference>
<gene>
    <name evidence="1" type="ORF">POPTR_018G138202v4</name>
</gene>
<protein>
    <submittedName>
        <fullName evidence="1">Uncharacterized protein</fullName>
    </submittedName>
</protein>
<accession>A0ACC0RNI8</accession>
<reference evidence="1 2" key="1">
    <citation type="journal article" date="2006" name="Science">
        <title>The genome of black cottonwood, Populus trichocarpa (Torr. &amp; Gray).</title>
        <authorList>
            <person name="Tuskan G.A."/>
            <person name="Difazio S."/>
            <person name="Jansson S."/>
            <person name="Bohlmann J."/>
            <person name="Grigoriev I."/>
            <person name="Hellsten U."/>
            <person name="Putnam N."/>
            <person name="Ralph S."/>
            <person name="Rombauts S."/>
            <person name="Salamov A."/>
            <person name="Schein J."/>
            <person name="Sterck L."/>
            <person name="Aerts A."/>
            <person name="Bhalerao R.R."/>
            <person name="Bhalerao R.P."/>
            <person name="Blaudez D."/>
            <person name="Boerjan W."/>
            <person name="Brun A."/>
            <person name="Brunner A."/>
            <person name="Busov V."/>
            <person name="Campbell M."/>
            <person name="Carlson J."/>
            <person name="Chalot M."/>
            <person name="Chapman J."/>
            <person name="Chen G.L."/>
            <person name="Cooper D."/>
            <person name="Coutinho P.M."/>
            <person name="Couturier J."/>
            <person name="Covert S."/>
            <person name="Cronk Q."/>
            <person name="Cunningham R."/>
            <person name="Davis J."/>
            <person name="Degroeve S."/>
            <person name="Dejardin A."/>
            <person name="Depamphilis C."/>
            <person name="Detter J."/>
            <person name="Dirks B."/>
            <person name="Dubchak I."/>
            <person name="Duplessis S."/>
            <person name="Ehlting J."/>
            <person name="Ellis B."/>
            <person name="Gendler K."/>
            <person name="Goodstein D."/>
            <person name="Gribskov M."/>
            <person name="Grimwood J."/>
            <person name="Groover A."/>
            <person name="Gunter L."/>
            <person name="Hamberger B."/>
            <person name="Heinze B."/>
            <person name="Helariutta Y."/>
            <person name="Henrissat B."/>
            <person name="Holligan D."/>
            <person name="Holt R."/>
            <person name="Huang W."/>
            <person name="Islam-Faridi N."/>
            <person name="Jones S."/>
            <person name="Jones-Rhoades M."/>
            <person name="Jorgensen R."/>
            <person name="Joshi C."/>
            <person name="Kangasjarvi J."/>
            <person name="Karlsson J."/>
            <person name="Kelleher C."/>
            <person name="Kirkpatrick R."/>
            <person name="Kirst M."/>
            <person name="Kohler A."/>
            <person name="Kalluri U."/>
            <person name="Larimer F."/>
            <person name="Leebens-Mack J."/>
            <person name="Leple J.C."/>
            <person name="Locascio P."/>
            <person name="Lou Y."/>
            <person name="Lucas S."/>
            <person name="Martin F."/>
            <person name="Montanini B."/>
            <person name="Napoli C."/>
            <person name="Nelson D.R."/>
            <person name="Nelson C."/>
            <person name="Nieminen K."/>
            <person name="Nilsson O."/>
            <person name="Pereda V."/>
            <person name="Peter G."/>
            <person name="Philippe R."/>
            <person name="Pilate G."/>
            <person name="Poliakov A."/>
            <person name="Razumovskaya J."/>
            <person name="Richardson P."/>
            <person name="Rinaldi C."/>
            <person name="Ritland K."/>
            <person name="Rouze P."/>
            <person name="Ryaboy D."/>
            <person name="Schmutz J."/>
            <person name="Schrader J."/>
            <person name="Segerman B."/>
            <person name="Shin H."/>
            <person name="Siddiqui A."/>
            <person name="Sterky F."/>
            <person name="Terry A."/>
            <person name="Tsai C.J."/>
            <person name="Uberbacher E."/>
            <person name="Unneberg P."/>
            <person name="Vahala J."/>
            <person name="Wall K."/>
            <person name="Wessler S."/>
            <person name="Yang G."/>
            <person name="Yin T."/>
            <person name="Douglas C."/>
            <person name="Marra M."/>
            <person name="Sandberg G."/>
            <person name="Van de Peer Y."/>
            <person name="Rokhsar D."/>
        </authorList>
    </citation>
    <scope>NUCLEOTIDE SEQUENCE [LARGE SCALE GENOMIC DNA]</scope>
    <source>
        <strain evidence="2">cv. Nisqually</strain>
    </source>
</reference>
<sequence>MDKDGIELLDNEASLDYLCNLPPHRYEGVYVDKLPETVTGEEFIKKYVNHEDSVTTIDPKHIYAVKAPTRHPVYENFRVEAFKALLTATTSDGQLSALGELMYQAGRIGTEMQHSKASKSENGTLYGAKITGGGSGGTVCVIGKNFVGSNEQILEIQRRYHVATGFKPYVLRVLQGQESSDT</sequence>